<gene>
    <name evidence="2" type="ORF">WOLCODRAFT_162218</name>
</gene>
<proteinExistence type="predicted"/>
<organism evidence="2 3">
    <name type="scientific">Wolfiporia cocos (strain MD-104)</name>
    <name type="common">Brown rot fungus</name>
    <dbReference type="NCBI Taxonomy" id="742152"/>
    <lineage>
        <taxon>Eukaryota</taxon>
        <taxon>Fungi</taxon>
        <taxon>Dikarya</taxon>
        <taxon>Basidiomycota</taxon>
        <taxon>Agaricomycotina</taxon>
        <taxon>Agaricomycetes</taxon>
        <taxon>Polyporales</taxon>
        <taxon>Phaeolaceae</taxon>
        <taxon>Wolfiporia</taxon>
    </lineage>
</organism>
<feature type="region of interest" description="Disordered" evidence="1">
    <location>
        <begin position="116"/>
        <end position="140"/>
    </location>
</feature>
<protein>
    <submittedName>
        <fullName evidence="2">Uncharacterized protein</fullName>
    </submittedName>
</protein>
<sequence length="480" mass="53018">MVKPSSFLPKGARQPASGDKPSKLPTSRIPRRAGLSRPVKGCATAHPRPRGTRGSFENILCQNWDVKKVKGDLNKEYIMVMQVEGQCDSSDIAMTNGNNVDKTDKADDLQRVTFKPIAASRQRSNSESTTESTEPGARTPCSYDGYAIGADSATIEWVDSLVGGAAATIADEAVDARKEQGPVCQLAQRVQTPEANVIRSGKTDAHTRLLDGVLAELARPHDVDTAAVKAKAHRHLLDDVVADVKASLNKAYADLLDAVVTEIEVAQYATAALDVINASVDEETFGAAAPLQTIGTGKGAGVQYWKDVFSESVVASETTDVHWYPAITDDENLSKYAVSDEYSSDAMANRWVLDTRGDQYMNQNQRPLVRRIDHDDDPWAARWILDTRGDELLPGRNRTDKYVSKDYWASRWTLDTTGDDYLGRRPIVRAAESEDDRWATRWVLHRTEDDEVILKDVTKLRSMAIRNCVRLGVPICFYAF</sequence>
<evidence type="ECO:0000313" key="2">
    <source>
        <dbReference type="EMBL" id="PCH40262.1"/>
    </source>
</evidence>
<keyword evidence="3" id="KW-1185">Reference proteome</keyword>
<name>A0A2H3JDD7_WOLCO</name>
<accession>A0A2H3JDD7</accession>
<evidence type="ECO:0000256" key="1">
    <source>
        <dbReference type="SAM" id="MobiDB-lite"/>
    </source>
</evidence>
<dbReference type="Proteomes" id="UP000218811">
    <property type="component" value="Unassembled WGS sequence"/>
</dbReference>
<dbReference type="EMBL" id="KB468053">
    <property type="protein sequence ID" value="PCH40262.1"/>
    <property type="molecule type" value="Genomic_DNA"/>
</dbReference>
<evidence type="ECO:0000313" key="3">
    <source>
        <dbReference type="Proteomes" id="UP000218811"/>
    </source>
</evidence>
<dbReference type="AlphaFoldDB" id="A0A2H3JDD7"/>
<reference evidence="2 3" key="1">
    <citation type="journal article" date="2012" name="Science">
        <title>The Paleozoic origin of enzymatic lignin decomposition reconstructed from 31 fungal genomes.</title>
        <authorList>
            <person name="Floudas D."/>
            <person name="Binder M."/>
            <person name="Riley R."/>
            <person name="Barry K."/>
            <person name="Blanchette R.A."/>
            <person name="Henrissat B."/>
            <person name="Martinez A.T."/>
            <person name="Otillar R."/>
            <person name="Spatafora J.W."/>
            <person name="Yadav J.S."/>
            <person name="Aerts A."/>
            <person name="Benoit I."/>
            <person name="Boyd A."/>
            <person name="Carlson A."/>
            <person name="Copeland A."/>
            <person name="Coutinho P.M."/>
            <person name="de Vries R.P."/>
            <person name="Ferreira P."/>
            <person name="Findley K."/>
            <person name="Foster B."/>
            <person name="Gaskell J."/>
            <person name="Glotzer D."/>
            <person name="Gorecki P."/>
            <person name="Heitman J."/>
            <person name="Hesse C."/>
            <person name="Hori C."/>
            <person name="Igarashi K."/>
            <person name="Jurgens J.A."/>
            <person name="Kallen N."/>
            <person name="Kersten P."/>
            <person name="Kohler A."/>
            <person name="Kuees U."/>
            <person name="Kumar T.K.A."/>
            <person name="Kuo A."/>
            <person name="LaButti K."/>
            <person name="Larrondo L.F."/>
            <person name="Lindquist E."/>
            <person name="Ling A."/>
            <person name="Lombard V."/>
            <person name="Lucas S."/>
            <person name="Lundell T."/>
            <person name="Martin R."/>
            <person name="McLaughlin D.J."/>
            <person name="Morgenstern I."/>
            <person name="Morin E."/>
            <person name="Murat C."/>
            <person name="Nagy L.G."/>
            <person name="Nolan M."/>
            <person name="Ohm R.A."/>
            <person name="Patyshakuliyeva A."/>
            <person name="Rokas A."/>
            <person name="Ruiz-Duenas F.J."/>
            <person name="Sabat G."/>
            <person name="Salamov A."/>
            <person name="Samejima M."/>
            <person name="Schmutz J."/>
            <person name="Slot J.C."/>
            <person name="St John F."/>
            <person name="Stenlid J."/>
            <person name="Sun H."/>
            <person name="Sun S."/>
            <person name="Syed K."/>
            <person name="Tsang A."/>
            <person name="Wiebenga A."/>
            <person name="Young D."/>
            <person name="Pisabarro A."/>
            <person name="Eastwood D.C."/>
            <person name="Martin F."/>
            <person name="Cullen D."/>
            <person name="Grigoriev I.V."/>
            <person name="Hibbett D.S."/>
        </authorList>
    </citation>
    <scope>NUCLEOTIDE SEQUENCE [LARGE SCALE GENOMIC DNA]</scope>
    <source>
        <strain evidence="2 3">MD-104</strain>
    </source>
</reference>
<feature type="region of interest" description="Disordered" evidence="1">
    <location>
        <begin position="1"/>
        <end position="55"/>
    </location>
</feature>